<protein>
    <submittedName>
        <fullName evidence="1">Uncharacterized protein</fullName>
    </submittedName>
</protein>
<name>A0A8J7KJC0_9ACTN</name>
<dbReference type="Proteomes" id="UP000622552">
    <property type="component" value="Unassembled WGS sequence"/>
</dbReference>
<evidence type="ECO:0000313" key="2">
    <source>
        <dbReference type="Proteomes" id="UP000622552"/>
    </source>
</evidence>
<dbReference type="EMBL" id="JADOUF010000001">
    <property type="protein sequence ID" value="MBG6135306.1"/>
    <property type="molecule type" value="Genomic_DNA"/>
</dbReference>
<proteinExistence type="predicted"/>
<accession>A0A8J7KJC0</accession>
<dbReference type="AlphaFoldDB" id="A0A8J7KJC0"/>
<evidence type="ECO:0000313" key="1">
    <source>
        <dbReference type="EMBL" id="MBG6135306.1"/>
    </source>
</evidence>
<reference evidence="1" key="1">
    <citation type="submission" date="2020-11" db="EMBL/GenBank/DDBJ databases">
        <title>Sequencing the genomes of 1000 actinobacteria strains.</title>
        <authorList>
            <person name="Klenk H.-P."/>
        </authorList>
    </citation>
    <scope>NUCLEOTIDE SEQUENCE</scope>
    <source>
        <strain evidence="1">DSM 45356</strain>
    </source>
</reference>
<sequence>MGEDDVQVDEAEPPEDTPEVIAELTSIALEEYACHTSHDRFPVCELCGMHWPCGLRRWAENWLFGSQGRAEVLRTVTVTG</sequence>
<gene>
    <name evidence="1" type="ORF">IW245_001500</name>
</gene>
<organism evidence="1 2">
    <name type="scientific">Longispora fulva</name>
    <dbReference type="NCBI Taxonomy" id="619741"/>
    <lineage>
        <taxon>Bacteria</taxon>
        <taxon>Bacillati</taxon>
        <taxon>Actinomycetota</taxon>
        <taxon>Actinomycetes</taxon>
        <taxon>Micromonosporales</taxon>
        <taxon>Micromonosporaceae</taxon>
        <taxon>Longispora</taxon>
    </lineage>
</organism>
<dbReference type="RefSeq" id="WP_197002430.1">
    <property type="nucleotide sequence ID" value="NZ_BONS01000003.1"/>
</dbReference>
<comment type="caution">
    <text evidence="1">The sequence shown here is derived from an EMBL/GenBank/DDBJ whole genome shotgun (WGS) entry which is preliminary data.</text>
</comment>
<keyword evidence="2" id="KW-1185">Reference proteome</keyword>